<gene>
    <name evidence="2" type="ORF">M0R89_19600</name>
</gene>
<evidence type="ECO:0000313" key="3">
    <source>
        <dbReference type="Proteomes" id="UP000830729"/>
    </source>
</evidence>
<protein>
    <submittedName>
        <fullName evidence="2">Uncharacterized protein</fullName>
    </submittedName>
</protein>
<accession>A0A8U0HZL6</accession>
<keyword evidence="3" id="KW-1185">Reference proteome</keyword>
<evidence type="ECO:0000313" key="2">
    <source>
        <dbReference type="EMBL" id="UPV76367.1"/>
    </source>
</evidence>
<geneLocation type="plasmid" evidence="2 3">
    <name>unnamed1</name>
</geneLocation>
<dbReference type="RefSeq" id="WP_248652400.1">
    <property type="nucleotide sequence ID" value="NZ_CP096660.1"/>
</dbReference>
<organism evidence="2 3">
    <name type="scientific">Halorussus limi</name>
    <dbReference type="NCBI Taxonomy" id="2938695"/>
    <lineage>
        <taxon>Archaea</taxon>
        <taxon>Methanobacteriati</taxon>
        <taxon>Methanobacteriota</taxon>
        <taxon>Stenosarchaea group</taxon>
        <taxon>Halobacteria</taxon>
        <taxon>Halobacteriales</taxon>
        <taxon>Haladaptataceae</taxon>
        <taxon>Halorussus</taxon>
    </lineage>
</organism>
<feature type="compositionally biased region" description="Low complexity" evidence="1">
    <location>
        <begin position="9"/>
        <end position="29"/>
    </location>
</feature>
<dbReference type="KEGG" id="halx:M0R89_19600"/>
<evidence type="ECO:0000256" key="1">
    <source>
        <dbReference type="SAM" id="MobiDB-lite"/>
    </source>
</evidence>
<dbReference type="EMBL" id="CP096660">
    <property type="protein sequence ID" value="UPV76367.1"/>
    <property type="molecule type" value="Genomic_DNA"/>
</dbReference>
<proteinExistence type="predicted"/>
<reference evidence="2 3" key="1">
    <citation type="submission" date="2022-04" db="EMBL/GenBank/DDBJ databases">
        <title>Diverse halophilic archaea isolated from saline environments.</title>
        <authorList>
            <person name="Cui H.-L."/>
        </authorList>
    </citation>
    <scope>NUCLEOTIDE SEQUENCE [LARGE SCALE GENOMIC DNA]</scope>
    <source>
        <strain evidence="2 3">XZYJT49</strain>
        <plasmid evidence="2 3">unnamed1</plasmid>
    </source>
</reference>
<dbReference type="GeneID" id="72187453"/>
<dbReference type="AlphaFoldDB" id="A0A8U0HZL6"/>
<dbReference type="Proteomes" id="UP000830729">
    <property type="component" value="Plasmid unnamed1"/>
</dbReference>
<feature type="region of interest" description="Disordered" evidence="1">
    <location>
        <begin position="1"/>
        <end position="29"/>
    </location>
</feature>
<name>A0A8U0HZL6_9EURY</name>
<sequence>MTDDRTHRSPSPSSERSSPPRWRSRTPASATRRGFLALAGATALAGCSDFGDVLNREDGGPTLDGATLRDVVASDSPSVPETVPVEIPRSDIDSGLARARDLLGSVPASLDAEAIPNGAIRRRLARNRDEAEKSIDAVSEAASPLEAIDRLGDARESARSVAAAWRAIDGDLAPEDLRRSAEDIWVALNRFRYAWDYLGTDPVRALVVHATVEGRLRTATGSAERVVGRGRPTPDDPLAVGELAGRLEVARAAMDDMATLYDPIRKSGDTRTFRSGFVRAVDALEAVIDARRRRLPDADPRTPSAYVDGNVEGTPVGHAIGDLAEELTHHDDFERERRTDDYATTILAGHGTLARLRALESLRQRVAADEHVTVESVADVRTLRRRAVDAIEAVRERDEHPHLNRRELAAIDEFVSYADEELVRSASDDSVDVNSIARELGNYVRAAAVARELPQASADAAKIVRRSVREVADG</sequence>
<keyword evidence="2" id="KW-0614">Plasmid</keyword>